<sequence length="128" mass="13106">MDTMTYRVQATAGALLAALAVALSAWAAHGLPAGREQHNVLMACLYAFGHGALLRVLAARAGSRVEQAGRWLLLLGVVLFSGSLVGNVLWAWPTAAAPAGGVALIVGWLLLGIAPWLAAGRSGDPAGR</sequence>
<evidence type="ECO:0000313" key="4">
    <source>
        <dbReference type="EMBL" id="MBB1117058.1"/>
    </source>
</evidence>
<organism evidence="3 5">
    <name type="scientific">Stenotrophomonas koreensis</name>
    <dbReference type="NCBI Taxonomy" id="266128"/>
    <lineage>
        <taxon>Bacteria</taxon>
        <taxon>Pseudomonadati</taxon>
        <taxon>Pseudomonadota</taxon>
        <taxon>Gammaproteobacteria</taxon>
        <taxon>Lysobacterales</taxon>
        <taxon>Lysobacteraceae</taxon>
        <taxon>Stenotrophomonas</taxon>
    </lineage>
</organism>
<comment type="caution">
    <text evidence="3">The sequence shown here is derived from an EMBL/GenBank/DDBJ whole genome shotgun (WGS) entry which is preliminary data.</text>
</comment>
<feature type="signal peptide" evidence="2">
    <location>
        <begin position="1"/>
        <end position="27"/>
    </location>
</feature>
<evidence type="ECO:0000313" key="6">
    <source>
        <dbReference type="Proteomes" id="UP000550609"/>
    </source>
</evidence>
<dbReference type="EMBL" id="LDJH01000006">
    <property type="protein sequence ID" value="KRG59481.1"/>
    <property type="molecule type" value="Genomic_DNA"/>
</dbReference>
<dbReference type="Proteomes" id="UP000051254">
    <property type="component" value="Unassembled WGS sequence"/>
</dbReference>
<proteinExistence type="predicted"/>
<keyword evidence="1" id="KW-0812">Transmembrane</keyword>
<dbReference type="AlphaFoldDB" id="A0A0R0BRH3"/>
<reference evidence="4 6" key="2">
    <citation type="submission" date="2020-08" db="EMBL/GenBank/DDBJ databases">
        <title>Stenotrophomonas sp. W1S232.</title>
        <authorList>
            <person name="Deng Y."/>
        </authorList>
    </citation>
    <scope>NUCLEOTIDE SEQUENCE [LARGE SCALE GENOMIC DNA]</scope>
    <source>
        <strain evidence="4 6">W1S232</strain>
    </source>
</reference>
<keyword evidence="1" id="KW-0472">Membrane</keyword>
<keyword evidence="2" id="KW-0732">Signal</keyword>
<keyword evidence="5" id="KW-1185">Reference proteome</keyword>
<feature type="chain" id="PRO_5006392908" evidence="2">
    <location>
        <begin position="28"/>
        <end position="128"/>
    </location>
</feature>
<keyword evidence="1" id="KW-1133">Transmembrane helix</keyword>
<protein>
    <submittedName>
        <fullName evidence="4">DUF423 domain-containing protein</fullName>
    </submittedName>
</protein>
<gene>
    <name evidence="3" type="ORF">ABB25_02570</name>
    <name evidence="4" type="ORF">H4O09_08350</name>
</gene>
<evidence type="ECO:0000313" key="5">
    <source>
        <dbReference type="Proteomes" id="UP000051254"/>
    </source>
</evidence>
<dbReference type="RefSeq" id="WP_057663316.1">
    <property type="nucleotide sequence ID" value="NZ_JACIUV010000003.1"/>
</dbReference>
<feature type="transmembrane region" description="Helical" evidence="1">
    <location>
        <begin position="98"/>
        <end position="119"/>
    </location>
</feature>
<dbReference type="EMBL" id="JACIUV010000003">
    <property type="protein sequence ID" value="MBB1117058.1"/>
    <property type="molecule type" value="Genomic_DNA"/>
</dbReference>
<evidence type="ECO:0000313" key="3">
    <source>
        <dbReference type="EMBL" id="KRG59481.1"/>
    </source>
</evidence>
<feature type="transmembrane region" description="Helical" evidence="1">
    <location>
        <begin position="71"/>
        <end position="92"/>
    </location>
</feature>
<dbReference type="PATRIC" id="fig|266128.3.peg.2174"/>
<dbReference type="Pfam" id="PF04241">
    <property type="entry name" value="DUF423"/>
    <property type="match status" value="1"/>
</dbReference>
<dbReference type="InterPro" id="IPR006696">
    <property type="entry name" value="DUF423"/>
</dbReference>
<reference evidence="3 5" key="1">
    <citation type="submission" date="2015-05" db="EMBL/GenBank/DDBJ databases">
        <title>Genome sequencing and analysis of members of genus Stenotrophomonas.</title>
        <authorList>
            <person name="Patil P.P."/>
            <person name="Midha S."/>
            <person name="Patil P.B."/>
        </authorList>
    </citation>
    <scope>NUCLEOTIDE SEQUENCE [LARGE SCALE GENOMIC DNA]</scope>
    <source>
        <strain evidence="3 5">DSM 17805</strain>
    </source>
</reference>
<dbReference type="STRING" id="266128.ABB25_02570"/>
<evidence type="ECO:0000256" key="2">
    <source>
        <dbReference type="SAM" id="SignalP"/>
    </source>
</evidence>
<feature type="transmembrane region" description="Helical" evidence="1">
    <location>
        <begin position="40"/>
        <end position="59"/>
    </location>
</feature>
<accession>A0A7W3V047</accession>
<name>A0A0R0BRH3_9GAMM</name>
<dbReference type="Proteomes" id="UP000550609">
    <property type="component" value="Unassembled WGS sequence"/>
</dbReference>
<evidence type="ECO:0000256" key="1">
    <source>
        <dbReference type="SAM" id="Phobius"/>
    </source>
</evidence>
<accession>A0A0R0BRH3</accession>